<comment type="caution">
    <text evidence="2">The sequence shown here is derived from an EMBL/GenBank/DDBJ whole genome shotgun (WGS) entry which is preliminary data.</text>
</comment>
<proteinExistence type="predicted"/>
<dbReference type="PANTHER" id="PTHR31149:SF10">
    <property type="entry name" value="OS05G0100900 PROTEIN"/>
    <property type="match status" value="1"/>
</dbReference>
<evidence type="ECO:0000256" key="1">
    <source>
        <dbReference type="SAM" id="MobiDB-lite"/>
    </source>
</evidence>
<feature type="compositionally biased region" description="Basic and acidic residues" evidence="1">
    <location>
        <begin position="89"/>
        <end position="107"/>
    </location>
</feature>
<gene>
    <name evidence="2" type="ORF">Acr_25g0002150</name>
</gene>
<feature type="region of interest" description="Disordered" evidence="1">
    <location>
        <begin position="398"/>
        <end position="444"/>
    </location>
</feature>
<dbReference type="EMBL" id="BJWL01000025">
    <property type="protein sequence ID" value="GFZ15806.1"/>
    <property type="molecule type" value="Genomic_DNA"/>
</dbReference>
<feature type="region of interest" description="Disordered" evidence="1">
    <location>
        <begin position="76"/>
        <end position="107"/>
    </location>
</feature>
<evidence type="ECO:0000313" key="2">
    <source>
        <dbReference type="EMBL" id="GFZ15806.1"/>
    </source>
</evidence>
<organism evidence="2 3">
    <name type="scientific">Actinidia rufa</name>
    <dbReference type="NCBI Taxonomy" id="165716"/>
    <lineage>
        <taxon>Eukaryota</taxon>
        <taxon>Viridiplantae</taxon>
        <taxon>Streptophyta</taxon>
        <taxon>Embryophyta</taxon>
        <taxon>Tracheophyta</taxon>
        <taxon>Spermatophyta</taxon>
        <taxon>Magnoliopsida</taxon>
        <taxon>eudicotyledons</taxon>
        <taxon>Gunneridae</taxon>
        <taxon>Pentapetalae</taxon>
        <taxon>asterids</taxon>
        <taxon>Ericales</taxon>
        <taxon>Actinidiaceae</taxon>
        <taxon>Actinidia</taxon>
    </lineage>
</organism>
<keyword evidence="3" id="KW-1185">Reference proteome</keyword>
<dbReference type="GO" id="GO:0005886">
    <property type="term" value="C:plasma membrane"/>
    <property type="evidence" value="ECO:0007669"/>
    <property type="project" value="TreeGrafter"/>
</dbReference>
<dbReference type="AlphaFoldDB" id="A0A7J0GYC8"/>
<dbReference type="OrthoDB" id="907976at2759"/>
<feature type="compositionally biased region" description="Gly residues" evidence="1">
    <location>
        <begin position="402"/>
        <end position="422"/>
    </location>
</feature>
<dbReference type="PANTHER" id="PTHR31149">
    <property type="entry name" value="EXPRESSED PROTEIN"/>
    <property type="match status" value="1"/>
</dbReference>
<accession>A0A7J0GYC8</accession>
<feature type="region of interest" description="Disordered" evidence="1">
    <location>
        <begin position="772"/>
        <end position="802"/>
    </location>
</feature>
<protein>
    <submittedName>
        <fullName evidence="2">Uncharacterized protein</fullName>
    </submittedName>
</protein>
<name>A0A7J0GYC8_9ERIC</name>
<reference evidence="2 3" key="1">
    <citation type="submission" date="2019-07" db="EMBL/GenBank/DDBJ databases">
        <title>De Novo Assembly of kiwifruit Actinidia rufa.</title>
        <authorList>
            <person name="Sugita-Konishi S."/>
            <person name="Sato K."/>
            <person name="Mori E."/>
            <person name="Abe Y."/>
            <person name="Kisaki G."/>
            <person name="Hamano K."/>
            <person name="Suezawa K."/>
            <person name="Otani M."/>
            <person name="Fukuda T."/>
            <person name="Manabe T."/>
            <person name="Gomi K."/>
            <person name="Tabuchi M."/>
            <person name="Akimitsu K."/>
            <person name="Kataoka I."/>
        </authorList>
    </citation>
    <scope>NUCLEOTIDE SEQUENCE [LARGE SCALE GENOMIC DNA]</scope>
    <source>
        <strain evidence="3">cv. Fuchu</strain>
    </source>
</reference>
<sequence>MKSFCQRSLEFKIIHLGGGGGGGGWVLYARGLVRESDIGVGIVARSALFNVLLDVSEVVANREPHHHMIKKLEELNAEKSDNSTGRRPSLVDHWDDHAEGPRSLHELDSSVVSQGDGVTSTSGTFLSQPSGTVIQQIRNNEDHAMQTRAESHSESIKIDGSLKVLSGGQRTVDSAGFSQFSLHLHHFSPRRHQMEVESDPQFNLSGHGLMPMAEVNNSSVWKQDVFVKIREHEEEILQLRKLLADYSIKETQIRSEKYVLEKRIAYMRMAFDQQQQDLVDAASKALSYRQDIIEENIRLTYALQAAQEERSTFVSSLLPLLAEYSLQPPVPDAKSIIGNLKFHDRTTCTYARFVRPPRSDSHLPLLSQRHNLKTRVVSDSNFKPSPTFIAQEQEVEIQPDTSGGGGGGGDDLGGGSGSGGGDDNNSNESEGGESGEGDNANKKMSMSQKLTLAYAALVGTKSITKSGLSLKATHGLLIYKKHRDRDGKTTPRIAPLTSAVGTRSDRARASTVVGLSLYSKLGGLYARAWSRHNGQLGSQWHARGRSHLLIDTTVGVSRHAPCYSLSSEATVGVSRHAPNCAIKGSTLSLSEQFRRLFSLFLARSGSLQPPSIADQPPQVNYDGRGSHETRREHPLVARTSSEGGINYWKMPRGVRSVAPQRQRRQPGCLHKVLGSPSGRVAAGLKTFLDQLVEARHLKEYIDQKKIKPEEAEVRPNPRFDRGNDEADNALKEDLLLDKIPSTSSDRVRASIAVRLSLYGKLGGVSASELGRGTTVGGDPNGMSGAESDLCGEVSSDTPTPGSRCRRYDGLATNHALETWLDQPPTN</sequence>
<feature type="region of interest" description="Disordered" evidence="1">
    <location>
        <begin position="611"/>
        <end position="631"/>
    </location>
</feature>
<evidence type="ECO:0000313" key="3">
    <source>
        <dbReference type="Proteomes" id="UP000585474"/>
    </source>
</evidence>
<dbReference type="Proteomes" id="UP000585474">
    <property type="component" value="Unassembled WGS sequence"/>
</dbReference>